<dbReference type="AlphaFoldDB" id="A0A7V5XHT1"/>
<name>A0A7V5XHT1_9BACT</name>
<evidence type="ECO:0000259" key="1">
    <source>
        <dbReference type="Pfam" id="PF00425"/>
    </source>
</evidence>
<dbReference type="GO" id="GO:0046820">
    <property type="term" value="F:4-amino-4-deoxychorismate synthase activity"/>
    <property type="evidence" value="ECO:0007669"/>
    <property type="project" value="TreeGrafter"/>
</dbReference>
<gene>
    <name evidence="2" type="ORF">ENM15_07210</name>
</gene>
<evidence type="ECO:0000313" key="2">
    <source>
        <dbReference type="EMBL" id="HHQ16583.1"/>
    </source>
</evidence>
<dbReference type="InterPro" id="IPR015890">
    <property type="entry name" value="Chorismate_C"/>
</dbReference>
<dbReference type="PANTHER" id="PTHR11236:SF50">
    <property type="entry name" value="AMINODEOXYCHORISMATE SYNTHASE COMPONENT 1"/>
    <property type="match status" value="1"/>
</dbReference>
<dbReference type="PRINTS" id="PR00095">
    <property type="entry name" value="ANTSNTHASEI"/>
</dbReference>
<feature type="domain" description="Chorismate-utilising enzyme C-terminal" evidence="1">
    <location>
        <begin position="113"/>
        <end position="274"/>
    </location>
</feature>
<comment type="caution">
    <text evidence="2">The sequence shown here is derived from an EMBL/GenBank/DDBJ whole genome shotgun (WGS) entry which is preliminary data.</text>
</comment>
<sequence>MIKFFWINAKNFPYQVLSFENPLEVLRLETPSQLEAFFEKLQNFIKKGFYACGFLTYELSYILENRLKRLFKKSNLPLACFFIYSHPTFFFVNSSDLEKNNFNIDNLAFNISKELYLKDLKRIKEYIASGDVYQVNYTFKLKFTFKGHPSELFYSLLFSQRCKYGFYIEEDDFLITSLSPELFLKKEGSFLISSPMKGTIKRGGSFSVEQRKKRELFLDEKNRAENVMIVDLLRNDLGRVCHPGEVWVKELFKVETYPTLHQMISTIKGRLCKEEFPPAWTNVPCTLTLR</sequence>
<proteinExistence type="predicted"/>
<dbReference type="InterPro" id="IPR005801">
    <property type="entry name" value="ADC_synthase"/>
</dbReference>
<dbReference type="PANTHER" id="PTHR11236">
    <property type="entry name" value="AMINOBENZOATE/ANTHRANILATE SYNTHASE"/>
    <property type="match status" value="1"/>
</dbReference>
<dbReference type="EMBL" id="DRWR01000117">
    <property type="protein sequence ID" value="HHQ16583.1"/>
    <property type="molecule type" value="Genomic_DNA"/>
</dbReference>
<reference evidence="2" key="1">
    <citation type="journal article" date="2020" name="mSystems">
        <title>Genome- and Community-Level Interaction Insights into Carbon Utilization and Element Cycling Functions of Hydrothermarchaeota in Hydrothermal Sediment.</title>
        <authorList>
            <person name="Zhou Z."/>
            <person name="Liu Y."/>
            <person name="Xu W."/>
            <person name="Pan J."/>
            <person name="Luo Z.H."/>
            <person name="Li M."/>
        </authorList>
    </citation>
    <scope>NUCLEOTIDE SEQUENCE [LARGE SCALE GENOMIC DNA]</scope>
    <source>
        <strain evidence="2">SpSt-106</strain>
    </source>
</reference>
<organism evidence="2">
    <name type="scientific">Thermodesulfobacterium geofontis</name>
    <dbReference type="NCBI Taxonomy" id="1295609"/>
    <lineage>
        <taxon>Bacteria</taxon>
        <taxon>Pseudomonadati</taxon>
        <taxon>Thermodesulfobacteriota</taxon>
        <taxon>Thermodesulfobacteria</taxon>
        <taxon>Thermodesulfobacteriales</taxon>
        <taxon>Thermodesulfobacteriaceae</taxon>
        <taxon>Thermodesulfobacterium</taxon>
    </lineage>
</organism>
<dbReference type="InterPro" id="IPR019999">
    <property type="entry name" value="Anth_synth_I-like"/>
</dbReference>
<accession>A0A7V5XHT1</accession>
<dbReference type="SUPFAM" id="SSF56322">
    <property type="entry name" value="ADC synthase"/>
    <property type="match status" value="1"/>
</dbReference>
<dbReference type="Gene3D" id="3.60.120.10">
    <property type="entry name" value="Anthranilate synthase"/>
    <property type="match status" value="1"/>
</dbReference>
<protein>
    <recommendedName>
        <fullName evidence="1">Chorismate-utilising enzyme C-terminal domain-containing protein</fullName>
    </recommendedName>
</protein>
<dbReference type="Pfam" id="PF00425">
    <property type="entry name" value="Chorismate_bind"/>
    <property type="match status" value="1"/>
</dbReference>
<dbReference type="GO" id="GO:0000162">
    <property type="term" value="P:L-tryptophan biosynthetic process"/>
    <property type="evidence" value="ECO:0007669"/>
    <property type="project" value="TreeGrafter"/>
</dbReference>